<dbReference type="EMBL" id="JAAXOO010000003">
    <property type="protein sequence ID" value="NKY34396.1"/>
    <property type="molecule type" value="Genomic_DNA"/>
</dbReference>
<organism evidence="5 6">
    <name type="scientific">Nocardia speluncae</name>
    <dbReference type="NCBI Taxonomy" id="419477"/>
    <lineage>
        <taxon>Bacteria</taxon>
        <taxon>Bacillati</taxon>
        <taxon>Actinomycetota</taxon>
        <taxon>Actinomycetes</taxon>
        <taxon>Mycobacteriales</taxon>
        <taxon>Nocardiaceae</taxon>
        <taxon>Nocardia</taxon>
    </lineage>
</organism>
<protein>
    <submittedName>
        <fullName evidence="5">SDR family oxidoreductase</fullName>
    </submittedName>
</protein>
<evidence type="ECO:0000256" key="4">
    <source>
        <dbReference type="SAM" id="MobiDB-lite"/>
    </source>
</evidence>
<feature type="compositionally biased region" description="Polar residues" evidence="4">
    <location>
        <begin position="293"/>
        <end position="304"/>
    </location>
</feature>
<comment type="similarity">
    <text evidence="1 3">Belongs to the short-chain dehydrogenases/reductases (SDR) family.</text>
</comment>
<dbReference type="GO" id="GO:0016020">
    <property type="term" value="C:membrane"/>
    <property type="evidence" value="ECO:0007669"/>
    <property type="project" value="TreeGrafter"/>
</dbReference>
<dbReference type="InterPro" id="IPR020904">
    <property type="entry name" value="Sc_DH/Rdtase_CS"/>
</dbReference>
<keyword evidence="2" id="KW-0560">Oxidoreductase</keyword>
<name>A0A846XIB8_9NOCA</name>
<gene>
    <name evidence="5" type="ORF">HGA13_15130</name>
</gene>
<dbReference type="PROSITE" id="PS00061">
    <property type="entry name" value="ADH_SHORT"/>
    <property type="match status" value="1"/>
</dbReference>
<dbReference type="CDD" id="cd05233">
    <property type="entry name" value="SDR_c"/>
    <property type="match status" value="1"/>
</dbReference>
<dbReference type="Gene3D" id="3.40.50.720">
    <property type="entry name" value="NAD(P)-binding Rossmann-like Domain"/>
    <property type="match status" value="1"/>
</dbReference>
<dbReference type="PANTHER" id="PTHR44196:SF1">
    <property type="entry name" value="DEHYDROGENASE_REDUCTASE SDR FAMILY MEMBER 7B"/>
    <property type="match status" value="1"/>
</dbReference>
<dbReference type="PANTHER" id="PTHR44196">
    <property type="entry name" value="DEHYDROGENASE/REDUCTASE SDR FAMILY MEMBER 7B"/>
    <property type="match status" value="1"/>
</dbReference>
<keyword evidence="6" id="KW-1185">Reference proteome</keyword>
<accession>A0A846XIB8</accession>
<dbReference type="InterPro" id="IPR036291">
    <property type="entry name" value="NAD(P)-bd_dom_sf"/>
</dbReference>
<dbReference type="RefSeq" id="WP_068042849.1">
    <property type="nucleotide sequence ID" value="NZ_JAAXOO010000003.1"/>
</dbReference>
<dbReference type="Pfam" id="PF00106">
    <property type="entry name" value="adh_short"/>
    <property type="match status" value="1"/>
</dbReference>
<dbReference type="AlphaFoldDB" id="A0A846XIB8"/>
<comment type="caution">
    <text evidence="5">The sequence shown here is derived from an EMBL/GenBank/DDBJ whole genome shotgun (WGS) entry which is preliminary data.</text>
</comment>
<proteinExistence type="inferred from homology"/>
<feature type="region of interest" description="Disordered" evidence="4">
    <location>
        <begin position="283"/>
        <end position="304"/>
    </location>
</feature>
<evidence type="ECO:0000313" key="6">
    <source>
        <dbReference type="Proteomes" id="UP000565715"/>
    </source>
</evidence>
<dbReference type="PRINTS" id="PR00081">
    <property type="entry name" value="GDHRDH"/>
</dbReference>
<sequence length="304" mass="32775">MGRVNRRKTVQGAKTLVTGAASGIGKATALAAASRGAQLVLTDIDADGLAATAGEIERAGGTVLISRALDIADYEAVAEFSAAVHESFGSLDVVMNVAGTSVWGTVDSLEIRHWRRMIDINLLGPINVIERFVPPMVRSGQPGALVNVSSAAGLLALPWHAAYSASKYGLRGLSEVLRFELAEHGITVHLVTPGAVATPLVRSFDLVGVDKENPRVQRVTSLFTRHAVPPEKVAAAILKGIERNRFLVYSSFDIRFGYWWKRKFAFPYELLMRQANQQFSTLKQSVNRDRAAASTSNPDSPAAH</sequence>
<dbReference type="GO" id="GO:0016491">
    <property type="term" value="F:oxidoreductase activity"/>
    <property type="evidence" value="ECO:0007669"/>
    <property type="project" value="UniProtKB-KW"/>
</dbReference>
<evidence type="ECO:0000256" key="3">
    <source>
        <dbReference type="RuleBase" id="RU000363"/>
    </source>
</evidence>
<dbReference type="Proteomes" id="UP000565715">
    <property type="component" value="Unassembled WGS sequence"/>
</dbReference>
<evidence type="ECO:0000256" key="1">
    <source>
        <dbReference type="ARBA" id="ARBA00006484"/>
    </source>
</evidence>
<dbReference type="PRINTS" id="PR00080">
    <property type="entry name" value="SDRFAMILY"/>
</dbReference>
<dbReference type="InterPro" id="IPR002347">
    <property type="entry name" value="SDR_fam"/>
</dbReference>
<dbReference type="SUPFAM" id="SSF51735">
    <property type="entry name" value="NAD(P)-binding Rossmann-fold domains"/>
    <property type="match status" value="1"/>
</dbReference>
<evidence type="ECO:0000313" key="5">
    <source>
        <dbReference type="EMBL" id="NKY34396.1"/>
    </source>
</evidence>
<evidence type="ECO:0000256" key="2">
    <source>
        <dbReference type="ARBA" id="ARBA00023002"/>
    </source>
</evidence>
<reference evidence="5 6" key="1">
    <citation type="submission" date="2020-04" db="EMBL/GenBank/DDBJ databases">
        <title>MicrobeNet Type strains.</title>
        <authorList>
            <person name="Nicholson A.C."/>
        </authorList>
    </citation>
    <scope>NUCLEOTIDE SEQUENCE [LARGE SCALE GENOMIC DNA]</scope>
    <source>
        <strain evidence="5 6">DSM 45078</strain>
    </source>
</reference>
<dbReference type="NCBIfam" id="NF005881">
    <property type="entry name" value="PRK07832.1"/>
    <property type="match status" value="1"/>
</dbReference>